<gene>
    <name evidence="1" type="ORF">G8759_19965</name>
</gene>
<proteinExistence type="predicted"/>
<dbReference type="Proteomes" id="UP000501802">
    <property type="component" value="Chromosome"/>
</dbReference>
<evidence type="ECO:0000313" key="2">
    <source>
        <dbReference type="Proteomes" id="UP000501802"/>
    </source>
</evidence>
<dbReference type="KEGG" id="spib:G8759_19965"/>
<dbReference type="AlphaFoldDB" id="A0A6G9AQS9"/>
<dbReference type="RefSeq" id="WP_167211367.1">
    <property type="nucleotide sequence ID" value="NZ_CP050063.1"/>
</dbReference>
<dbReference type="EMBL" id="CP050063">
    <property type="protein sequence ID" value="QIP14728.1"/>
    <property type="molecule type" value="Genomic_DNA"/>
</dbReference>
<reference evidence="1 2" key="1">
    <citation type="submission" date="2020-03" db="EMBL/GenBank/DDBJ databases">
        <authorList>
            <person name="Kim M.K."/>
        </authorList>
    </citation>
    <scope>NUCLEOTIDE SEQUENCE [LARGE SCALE GENOMIC DNA]</scope>
    <source>
        <strain evidence="1 2">BT328</strain>
    </source>
</reference>
<keyword evidence="2" id="KW-1185">Reference proteome</keyword>
<evidence type="ECO:0000313" key="1">
    <source>
        <dbReference type="EMBL" id="QIP14728.1"/>
    </source>
</evidence>
<protein>
    <submittedName>
        <fullName evidence="1">Uncharacterized protein</fullName>
    </submittedName>
</protein>
<sequence length="73" mass="8181">MAKPTQPTVQALQAEPTRSYDIVGLQIADRMPIAFAGREYDLANLSAEERDFLLQFPEQVPYLKKLDVSQASV</sequence>
<name>A0A6G9AQS9_9BACT</name>
<organism evidence="1 2">
    <name type="scientific">Spirosoma aureum</name>
    <dbReference type="NCBI Taxonomy" id="2692134"/>
    <lineage>
        <taxon>Bacteria</taxon>
        <taxon>Pseudomonadati</taxon>
        <taxon>Bacteroidota</taxon>
        <taxon>Cytophagia</taxon>
        <taxon>Cytophagales</taxon>
        <taxon>Cytophagaceae</taxon>
        <taxon>Spirosoma</taxon>
    </lineage>
</organism>
<accession>A0A6G9AQS9</accession>